<dbReference type="STRING" id="632292.Calhy_0099"/>
<dbReference type="SUPFAM" id="SSF49785">
    <property type="entry name" value="Galactose-binding domain-like"/>
    <property type="match status" value="1"/>
</dbReference>
<dbReference type="InterPro" id="IPR006103">
    <property type="entry name" value="Glyco_hydro_2_cat"/>
</dbReference>
<dbReference type="InterPro" id="IPR017853">
    <property type="entry name" value="GH"/>
</dbReference>
<dbReference type="Gene3D" id="2.60.120.260">
    <property type="entry name" value="Galactose-binding domain-like"/>
    <property type="match status" value="1"/>
</dbReference>
<protein>
    <recommendedName>
        <fullName evidence="3">Beta-glucuronidase</fullName>
        <ecNumber evidence="2">3.2.1.31</ecNumber>
    </recommendedName>
</protein>
<comment type="similarity">
    <text evidence="1 6">Belongs to the glycosyl hydrolase 2 family.</text>
</comment>
<reference key="1">
    <citation type="submission" date="2010-09" db="EMBL/GenBank/DDBJ databases">
        <title>Complete sequence of Caldicellulosiruptor hydrothermalis 108.</title>
        <authorList>
            <consortium name="US DOE Joint Genome Institute"/>
            <person name="Lucas S."/>
            <person name="Copeland A."/>
            <person name="Lapidus A."/>
            <person name="Cheng J.-F."/>
            <person name="Bruce D."/>
            <person name="Goodwin L."/>
            <person name="Pitluck S."/>
            <person name="Davenport K."/>
            <person name="Detter J.C."/>
            <person name="Han C."/>
            <person name="Tapia R."/>
            <person name="Land M."/>
            <person name="Hauser L."/>
            <person name="Chang Y.-J."/>
            <person name="Jeffries C."/>
            <person name="Kyrpides N."/>
            <person name="Ivanova N."/>
            <person name="Mikhailova N."/>
            <person name="Blumer-Schuette S.E."/>
            <person name="Kelly R.M."/>
            <person name="Woyke T."/>
        </authorList>
    </citation>
    <scope>NUCLEOTIDE SEQUENCE</scope>
    <source>
        <strain>108</strain>
    </source>
</reference>
<dbReference type="PRINTS" id="PR00132">
    <property type="entry name" value="GLHYDRLASE2"/>
</dbReference>
<dbReference type="Proteomes" id="UP000006890">
    <property type="component" value="Chromosome"/>
</dbReference>
<dbReference type="InterPro" id="IPR008979">
    <property type="entry name" value="Galactose-bd-like_sf"/>
</dbReference>
<dbReference type="OrthoDB" id="9762066at2"/>
<dbReference type="RefSeq" id="WP_013402074.1">
    <property type="nucleotide sequence ID" value="NC_014652.1"/>
</dbReference>
<dbReference type="KEGG" id="chd:Calhy_0099"/>
<reference evidence="10 11" key="2">
    <citation type="journal article" date="2011" name="J. Bacteriol.">
        <title>Complete genome sequences for the anaerobic, extremely thermophilic plant biomass-degrading bacteria Caldicellulosiruptor hydrothermalis, Caldicellulosiruptor kristjanssonii, Caldicellulosiruptor kronotskyensis, Caldicellulosiruptor owensenis, and Caldicellulosiruptor lactoaceticus.</title>
        <authorList>
            <person name="Blumer-Schuette S.E."/>
            <person name="Ozdemir I."/>
            <person name="Mistry D."/>
            <person name="Lucas S."/>
            <person name="Lapidus A."/>
            <person name="Cheng J.F."/>
            <person name="Goodwin L.A."/>
            <person name="Pitluck S."/>
            <person name="Land M.L."/>
            <person name="Hauser L.J."/>
            <person name="Woyke T."/>
            <person name="Mikhailova N."/>
            <person name="Pati A."/>
            <person name="Kyrpides N.C."/>
            <person name="Ivanova N."/>
            <person name="Detter J.C."/>
            <person name="Walston-Davenport K."/>
            <person name="Han S."/>
            <person name="Adams M.W."/>
            <person name="Kelly R.M."/>
        </authorList>
    </citation>
    <scope>NUCLEOTIDE SEQUENCE [LARGE SCALE GENOMIC DNA]</scope>
    <source>
        <strain evidence="11">DSM 18901 / VKM B-2411 / 108</strain>
    </source>
</reference>
<dbReference type="AlphaFoldDB" id="E4Q9Y6"/>
<evidence type="ECO:0000259" key="8">
    <source>
        <dbReference type="Pfam" id="PF02836"/>
    </source>
</evidence>
<dbReference type="FunFam" id="2.60.120.260:FF:000027">
    <property type="entry name" value="Beta-glucuronidase"/>
    <property type="match status" value="1"/>
</dbReference>
<feature type="domain" description="Glycoside hydrolase family 2 catalytic" evidence="8">
    <location>
        <begin position="284"/>
        <end position="592"/>
    </location>
</feature>
<dbReference type="PROSITE" id="PS00719">
    <property type="entry name" value="GLYCOSYL_HYDROL_F2_1"/>
    <property type="match status" value="1"/>
</dbReference>
<feature type="domain" description="Glycoside hydrolase family 2 immunoglobulin-like beta-sandwich" evidence="7">
    <location>
        <begin position="187"/>
        <end position="282"/>
    </location>
</feature>
<gene>
    <name evidence="10" type="ordered locus">Calhy_0099</name>
</gene>
<evidence type="ECO:0000256" key="4">
    <source>
        <dbReference type="ARBA" id="ARBA00022801"/>
    </source>
</evidence>
<accession>E4Q9Y6</accession>
<dbReference type="PANTHER" id="PTHR10066:SF67">
    <property type="entry name" value="BETA-GLUCURONIDASE"/>
    <property type="match status" value="1"/>
</dbReference>
<dbReference type="EMBL" id="CP002219">
    <property type="protein sequence ID" value="ADQ05861.1"/>
    <property type="molecule type" value="Genomic_DNA"/>
</dbReference>
<dbReference type="eggNOG" id="COG3250">
    <property type="taxonomic scope" value="Bacteria"/>
</dbReference>
<evidence type="ECO:0000256" key="5">
    <source>
        <dbReference type="ARBA" id="ARBA00023295"/>
    </source>
</evidence>
<dbReference type="Gene3D" id="2.60.40.10">
    <property type="entry name" value="Immunoglobulins"/>
    <property type="match status" value="1"/>
</dbReference>
<dbReference type="GO" id="GO:0005615">
    <property type="term" value="C:extracellular space"/>
    <property type="evidence" value="ECO:0007669"/>
    <property type="project" value="TreeGrafter"/>
</dbReference>
<dbReference type="GO" id="GO:0019391">
    <property type="term" value="P:glucuronoside catabolic process"/>
    <property type="evidence" value="ECO:0007669"/>
    <property type="project" value="TreeGrafter"/>
</dbReference>
<dbReference type="Pfam" id="PF02836">
    <property type="entry name" value="Glyco_hydro_2_C"/>
    <property type="match status" value="1"/>
</dbReference>
<dbReference type="InterPro" id="IPR006102">
    <property type="entry name" value="Ig-like_GH2"/>
</dbReference>
<dbReference type="EC" id="3.2.1.31" evidence="2"/>
<dbReference type="GO" id="GO:0005975">
    <property type="term" value="P:carbohydrate metabolic process"/>
    <property type="evidence" value="ECO:0007669"/>
    <property type="project" value="InterPro"/>
</dbReference>
<sequence>MLYPRETRTREVKDLNGIWKFKLDKENKGYEEKWYLQPLKDTIPMPVPASYNDITQDPEIRDHIGDVWYETSFWVPSGWTDKRIVLRVGSAAHRAKVFVNGKEMVEHKGGFLPFEVEITDAVSFDAENRLTILVNNVLDWTCLPPGFIRYYDDSFHPHGYKTQEYLFDFLNYSGIHRPVVLYATPKTYISDITVIPDIQGQNGIVEYKVEIEGVNCQKAVPKITIIDRENKVVVEGSGTSGILEIKNAQFWEPSNPYLYTFRVETLVDGKVEDVYELPIGIRTVKVEGNRLLLNGKPIYLKGFGKHEDADIRGKGYDSVIAVKDFNLLKWIGANSFRTSHYPYADEIMNLADELGILVIDEAPAVGMNFFNKNEKVFCNERVNEDTLNHHIQVIRELIKRDKNHPCVIMWSVANEAATYEDEAYEYFKKVIDEVKKLDKTRPVTIVESSFPDETKVGTLVDVICVNRYYSWYTDCGKLELIEYQLEKELLRWYELFKKPVIVSEYGADTIAGFHSDPPVMFSEEYQCRMLEEFHKVFDKLDFVIGEHVWNFADFATKQAVHRVMGNRKGVFTRQRQPKAAAFLLKRRWANLKRK</sequence>
<keyword evidence="11" id="KW-1185">Reference proteome</keyword>
<organism evidence="10 11">
    <name type="scientific">Caldicellulosiruptor hydrothermalis (strain DSM 18901 / VKM B-2411 / 108)</name>
    <dbReference type="NCBI Taxonomy" id="632292"/>
    <lineage>
        <taxon>Bacteria</taxon>
        <taxon>Bacillati</taxon>
        <taxon>Bacillota</taxon>
        <taxon>Bacillota incertae sedis</taxon>
        <taxon>Caldicellulosiruptorales</taxon>
        <taxon>Caldicellulosiruptoraceae</taxon>
        <taxon>Caldicellulosiruptor</taxon>
    </lineage>
</organism>
<dbReference type="GO" id="GO:0030246">
    <property type="term" value="F:carbohydrate binding"/>
    <property type="evidence" value="ECO:0007669"/>
    <property type="project" value="TreeGrafter"/>
</dbReference>
<name>E4Q9Y6_CALH1</name>
<dbReference type="InterPro" id="IPR036156">
    <property type="entry name" value="Beta-gal/glucu_dom_sf"/>
</dbReference>
<evidence type="ECO:0000256" key="1">
    <source>
        <dbReference type="ARBA" id="ARBA00007401"/>
    </source>
</evidence>
<feature type="domain" description="Glycosyl hydrolases family 2 sugar binding" evidence="9">
    <location>
        <begin position="13"/>
        <end position="185"/>
    </location>
</feature>
<dbReference type="GO" id="GO:0004566">
    <property type="term" value="F:beta-glucuronidase activity"/>
    <property type="evidence" value="ECO:0007669"/>
    <property type="project" value="UniProtKB-EC"/>
</dbReference>
<dbReference type="CAZy" id="GH2">
    <property type="family name" value="Glycoside Hydrolase Family 2"/>
</dbReference>
<dbReference type="NCBIfam" id="NF007538">
    <property type="entry name" value="PRK10150.1"/>
    <property type="match status" value="1"/>
</dbReference>
<dbReference type="InterPro" id="IPR023230">
    <property type="entry name" value="Glyco_hydro_2_CS"/>
</dbReference>
<evidence type="ECO:0000256" key="3">
    <source>
        <dbReference type="ARBA" id="ARBA00016205"/>
    </source>
</evidence>
<dbReference type="SUPFAM" id="SSF49303">
    <property type="entry name" value="beta-Galactosidase/glucuronidase domain"/>
    <property type="match status" value="1"/>
</dbReference>
<dbReference type="InterPro" id="IPR023232">
    <property type="entry name" value="Glyco_hydro_2_AS"/>
</dbReference>
<dbReference type="Pfam" id="PF02837">
    <property type="entry name" value="Glyco_hydro_2_N"/>
    <property type="match status" value="1"/>
</dbReference>
<dbReference type="PANTHER" id="PTHR10066">
    <property type="entry name" value="BETA-GLUCURONIDASE"/>
    <property type="match status" value="1"/>
</dbReference>
<dbReference type="Pfam" id="PF00703">
    <property type="entry name" value="Glyco_hydro_2"/>
    <property type="match status" value="1"/>
</dbReference>
<dbReference type="SUPFAM" id="SSF51445">
    <property type="entry name" value="(Trans)glycosidases"/>
    <property type="match status" value="1"/>
</dbReference>
<evidence type="ECO:0000259" key="7">
    <source>
        <dbReference type="Pfam" id="PF00703"/>
    </source>
</evidence>
<dbReference type="InterPro" id="IPR006104">
    <property type="entry name" value="Glyco_hydro_2_N"/>
</dbReference>
<proteinExistence type="inferred from homology"/>
<evidence type="ECO:0000259" key="9">
    <source>
        <dbReference type="Pfam" id="PF02837"/>
    </source>
</evidence>
<evidence type="ECO:0000256" key="2">
    <source>
        <dbReference type="ARBA" id="ARBA00012761"/>
    </source>
</evidence>
<dbReference type="HOGENOM" id="CLU_006501_6_1_9"/>
<dbReference type="FunFam" id="2.60.40.10:FF:001198">
    <property type="entry name" value="Beta-glucuronidase UidA"/>
    <property type="match status" value="1"/>
</dbReference>
<keyword evidence="4 6" id="KW-0378">Hydrolase</keyword>
<dbReference type="PROSITE" id="PS00608">
    <property type="entry name" value="GLYCOSYL_HYDROL_F2_2"/>
    <property type="match status" value="1"/>
</dbReference>
<evidence type="ECO:0000313" key="11">
    <source>
        <dbReference type="Proteomes" id="UP000006890"/>
    </source>
</evidence>
<dbReference type="FunFam" id="3.20.20.80:FF:000029">
    <property type="entry name" value="Beta-glucuronidase"/>
    <property type="match status" value="1"/>
</dbReference>
<evidence type="ECO:0000256" key="6">
    <source>
        <dbReference type="RuleBase" id="RU361154"/>
    </source>
</evidence>
<dbReference type="InterPro" id="IPR013783">
    <property type="entry name" value="Ig-like_fold"/>
</dbReference>
<keyword evidence="5 6" id="KW-0326">Glycosidase</keyword>
<evidence type="ECO:0000313" key="10">
    <source>
        <dbReference type="EMBL" id="ADQ05861.1"/>
    </source>
</evidence>
<dbReference type="InterPro" id="IPR006101">
    <property type="entry name" value="Glyco_hydro_2"/>
</dbReference>
<dbReference type="Gene3D" id="3.20.20.80">
    <property type="entry name" value="Glycosidases"/>
    <property type="match status" value="1"/>
</dbReference>